<dbReference type="Proteomes" id="UP000324800">
    <property type="component" value="Unassembled WGS sequence"/>
</dbReference>
<gene>
    <name evidence="1" type="ORF">EZS28_033528</name>
</gene>
<evidence type="ECO:0000313" key="2">
    <source>
        <dbReference type="Proteomes" id="UP000324800"/>
    </source>
</evidence>
<protein>
    <submittedName>
        <fullName evidence="1">Uncharacterized protein</fullName>
    </submittedName>
</protein>
<name>A0A5J4UL57_9EUKA</name>
<dbReference type="AlphaFoldDB" id="A0A5J4UL57"/>
<feature type="non-terminal residue" evidence="1">
    <location>
        <position position="1"/>
    </location>
</feature>
<dbReference type="EMBL" id="SNRW01014926">
    <property type="protein sequence ID" value="KAA6370944.1"/>
    <property type="molecule type" value="Genomic_DNA"/>
</dbReference>
<proteinExistence type="predicted"/>
<sequence length="54" mass="6226">FSRPWKEEIFWIHSPIPKIGKALIACEKFKPKLIMIAPGQLGQIWIKHLQTGIS</sequence>
<reference evidence="1 2" key="1">
    <citation type="submission" date="2019-03" db="EMBL/GenBank/DDBJ databases">
        <title>Single cell metagenomics reveals metabolic interactions within the superorganism composed of flagellate Streblomastix strix and complex community of Bacteroidetes bacteria on its surface.</title>
        <authorList>
            <person name="Treitli S.C."/>
            <person name="Kolisko M."/>
            <person name="Husnik F."/>
            <person name="Keeling P."/>
            <person name="Hampl V."/>
        </authorList>
    </citation>
    <scope>NUCLEOTIDE SEQUENCE [LARGE SCALE GENOMIC DNA]</scope>
    <source>
        <strain evidence="1">ST1C</strain>
    </source>
</reference>
<evidence type="ECO:0000313" key="1">
    <source>
        <dbReference type="EMBL" id="KAA6370944.1"/>
    </source>
</evidence>
<organism evidence="1 2">
    <name type="scientific">Streblomastix strix</name>
    <dbReference type="NCBI Taxonomy" id="222440"/>
    <lineage>
        <taxon>Eukaryota</taxon>
        <taxon>Metamonada</taxon>
        <taxon>Preaxostyla</taxon>
        <taxon>Oxymonadida</taxon>
        <taxon>Streblomastigidae</taxon>
        <taxon>Streblomastix</taxon>
    </lineage>
</organism>
<accession>A0A5J4UL57</accession>
<comment type="caution">
    <text evidence="1">The sequence shown here is derived from an EMBL/GenBank/DDBJ whole genome shotgun (WGS) entry which is preliminary data.</text>
</comment>